<keyword evidence="3" id="KW-1185">Reference proteome</keyword>
<evidence type="ECO:0000256" key="1">
    <source>
        <dbReference type="SAM" id="MobiDB-lite"/>
    </source>
</evidence>
<sequence length="200" mass="22385">KTSDISKTVGEDDLNKDTSESFEASELSVEHSDLKFDKGASKVLNIKTSSSSRDELQHLVKSADMNFKEPSLNIQKLGVIVDDSYILDLDTQASSMGKKIITMKGKQYLVDHVNNEIKSLYTFELVKGKISKVKNTGKSVYYNKKTELWELLRLKGGTKEGSSPTKIRKLEREGSSNTLEQSPPAELENPNNRVELEREG</sequence>
<evidence type="ECO:0000313" key="3">
    <source>
        <dbReference type="Proteomes" id="UP001168821"/>
    </source>
</evidence>
<protein>
    <submittedName>
        <fullName evidence="2">Uncharacterized protein</fullName>
    </submittedName>
</protein>
<dbReference type="Proteomes" id="UP001168821">
    <property type="component" value="Unassembled WGS sequence"/>
</dbReference>
<accession>A0AA38HHZ0</accession>
<proteinExistence type="predicted"/>
<feature type="non-terminal residue" evidence="2">
    <location>
        <position position="200"/>
    </location>
</feature>
<feature type="non-terminal residue" evidence="2">
    <location>
        <position position="1"/>
    </location>
</feature>
<reference evidence="2" key="1">
    <citation type="journal article" date="2023" name="G3 (Bethesda)">
        <title>Whole genome assemblies of Zophobas morio and Tenebrio molitor.</title>
        <authorList>
            <person name="Kaur S."/>
            <person name="Stinson S.A."/>
            <person name="diCenzo G.C."/>
        </authorList>
    </citation>
    <scope>NUCLEOTIDE SEQUENCE</scope>
    <source>
        <strain evidence="2">QUZm001</strain>
    </source>
</reference>
<feature type="compositionally biased region" description="Basic and acidic residues" evidence="1">
    <location>
        <begin position="1"/>
        <end position="19"/>
    </location>
</feature>
<dbReference type="AlphaFoldDB" id="A0AA38HHZ0"/>
<name>A0AA38HHZ0_9CUCU</name>
<gene>
    <name evidence="2" type="ORF">Zmor_011862</name>
</gene>
<organism evidence="2 3">
    <name type="scientific">Zophobas morio</name>
    <dbReference type="NCBI Taxonomy" id="2755281"/>
    <lineage>
        <taxon>Eukaryota</taxon>
        <taxon>Metazoa</taxon>
        <taxon>Ecdysozoa</taxon>
        <taxon>Arthropoda</taxon>
        <taxon>Hexapoda</taxon>
        <taxon>Insecta</taxon>
        <taxon>Pterygota</taxon>
        <taxon>Neoptera</taxon>
        <taxon>Endopterygota</taxon>
        <taxon>Coleoptera</taxon>
        <taxon>Polyphaga</taxon>
        <taxon>Cucujiformia</taxon>
        <taxon>Tenebrionidae</taxon>
        <taxon>Zophobas</taxon>
    </lineage>
</organism>
<comment type="caution">
    <text evidence="2">The sequence shown here is derived from an EMBL/GenBank/DDBJ whole genome shotgun (WGS) entry which is preliminary data.</text>
</comment>
<feature type="region of interest" description="Disordered" evidence="1">
    <location>
        <begin position="1"/>
        <end position="20"/>
    </location>
</feature>
<evidence type="ECO:0000313" key="2">
    <source>
        <dbReference type="EMBL" id="KAJ3616515.1"/>
    </source>
</evidence>
<feature type="region of interest" description="Disordered" evidence="1">
    <location>
        <begin position="158"/>
        <end position="200"/>
    </location>
</feature>
<dbReference type="EMBL" id="JALNTZ010003353">
    <property type="protein sequence ID" value="KAJ3616515.1"/>
    <property type="molecule type" value="Genomic_DNA"/>
</dbReference>